<feature type="compositionally biased region" description="Polar residues" evidence="1">
    <location>
        <begin position="892"/>
        <end position="902"/>
    </location>
</feature>
<feature type="region of interest" description="Disordered" evidence="1">
    <location>
        <begin position="2116"/>
        <end position="2247"/>
    </location>
</feature>
<dbReference type="GO" id="GO:0001156">
    <property type="term" value="F:TFIIIC-class transcription factor complex binding"/>
    <property type="evidence" value="ECO:0000318"/>
    <property type="project" value="GO_Central"/>
</dbReference>
<feature type="region of interest" description="Disordered" evidence="1">
    <location>
        <begin position="1448"/>
        <end position="1612"/>
    </location>
</feature>
<feature type="compositionally biased region" description="Basic and acidic residues" evidence="1">
    <location>
        <begin position="859"/>
        <end position="874"/>
    </location>
</feature>
<keyword evidence="3" id="KW-1185">Reference proteome</keyword>
<gene>
    <name evidence="4 5" type="primary">bdp1</name>
</gene>
<dbReference type="PANTHER" id="PTHR22929">
    <property type="entry name" value="RNA POLYMERASE III TRANSCRIPTION INITIATION FACTOR B"/>
    <property type="match status" value="1"/>
</dbReference>
<feature type="compositionally biased region" description="Acidic residues" evidence="1">
    <location>
        <begin position="348"/>
        <end position="360"/>
    </location>
</feature>
<dbReference type="KEGG" id="xtr:100491494"/>
<feature type="compositionally biased region" description="Low complexity" evidence="1">
    <location>
        <begin position="2238"/>
        <end position="2247"/>
    </location>
</feature>
<dbReference type="PANTHER" id="PTHR22929:SF0">
    <property type="entry name" value="TRANSCRIPTION FACTOR TFIIIB COMPONENT B'' HOMOLOG"/>
    <property type="match status" value="1"/>
</dbReference>
<dbReference type="InterPro" id="IPR001005">
    <property type="entry name" value="SANT/Myb"/>
</dbReference>
<feature type="region of interest" description="Disordered" evidence="1">
    <location>
        <begin position="2319"/>
        <end position="2357"/>
    </location>
</feature>
<feature type="compositionally biased region" description="Low complexity" evidence="1">
    <location>
        <begin position="1345"/>
        <end position="1354"/>
    </location>
</feature>
<dbReference type="InterPro" id="IPR009057">
    <property type="entry name" value="Homeodomain-like_sf"/>
</dbReference>
<feature type="region of interest" description="Disordered" evidence="1">
    <location>
        <begin position="1626"/>
        <end position="1655"/>
    </location>
</feature>
<feature type="compositionally biased region" description="Polar residues" evidence="1">
    <location>
        <begin position="1227"/>
        <end position="1237"/>
    </location>
</feature>
<feature type="compositionally biased region" description="Basic and acidic residues" evidence="1">
    <location>
        <begin position="1210"/>
        <end position="1225"/>
    </location>
</feature>
<feature type="domain" description="Myb-like" evidence="2">
    <location>
        <begin position="417"/>
        <end position="465"/>
    </location>
</feature>
<dbReference type="SUPFAM" id="SSF46689">
    <property type="entry name" value="Homeodomain-like"/>
    <property type="match status" value="1"/>
</dbReference>
<feature type="compositionally biased region" description="Polar residues" evidence="1">
    <location>
        <begin position="315"/>
        <end position="324"/>
    </location>
</feature>
<feature type="compositionally biased region" description="Low complexity" evidence="1">
    <location>
        <begin position="2138"/>
        <end position="2152"/>
    </location>
</feature>
<feature type="compositionally biased region" description="Polar residues" evidence="1">
    <location>
        <begin position="1462"/>
        <end position="1496"/>
    </location>
</feature>
<feature type="compositionally biased region" description="Low complexity" evidence="1">
    <location>
        <begin position="2120"/>
        <end position="2130"/>
    </location>
</feature>
<dbReference type="OrthoDB" id="272624at2759"/>
<feature type="compositionally biased region" description="Polar residues" evidence="1">
    <location>
        <begin position="1850"/>
        <end position="1859"/>
    </location>
</feature>
<evidence type="ECO:0000256" key="1">
    <source>
        <dbReference type="SAM" id="MobiDB-lite"/>
    </source>
</evidence>
<feature type="compositionally biased region" description="Basic and acidic residues" evidence="1">
    <location>
        <begin position="1121"/>
        <end position="1137"/>
    </location>
</feature>
<feature type="region of interest" description="Disordered" evidence="1">
    <location>
        <begin position="2023"/>
        <end position="2065"/>
    </location>
</feature>
<feature type="region of interest" description="Disordered" evidence="1">
    <location>
        <begin position="1849"/>
        <end position="1896"/>
    </location>
</feature>
<name>A0A8J0QPA5_XENTR</name>
<feature type="compositionally biased region" description="Basic residues" evidence="1">
    <location>
        <begin position="515"/>
        <end position="524"/>
    </location>
</feature>
<evidence type="ECO:0000313" key="5">
    <source>
        <dbReference type="Xenbase" id="XB-GENE-6464887"/>
    </source>
</evidence>
<feature type="compositionally biased region" description="Polar residues" evidence="1">
    <location>
        <begin position="696"/>
        <end position="715"/>
    </location>
</feature>
<feature type="compositionally biased region" description="Basic and acidic residues" evidence="1">
    <location>
        <begin position="2043"/>
        <end position="2052"/>
    </location>
</feature>
<dbReference type="Proteomes" id="UP000008143">
    <property type="component" value="Chromosome 1"/>
</dbReference>
<dbReference type="CTD" id="55814"/>
<dbReference type="AGR" id="Xenbase:XB-GENE-6464887"/>
<dbReference type="SMART" id="SM00717">
    <property type="entry name" value="SANT"/>
    <property type="match status" value="1"/>
</dbReference>
<feature type="compositionally biased region" description="Basic and acidic residues" evidence="1">
    <location>
        <begin position="1523"/>
        <end position="1547"/>
    </location>
</feature>
<feature type="region of interest" description="Disordered" evidence="1">
    <location>
        <begin position="1686"/>
        <end position="1805"/>
    </location>
</feature>
<proteinExistence type="predicted"/>
<dbReference type="InterPro" id="IPR039467">
    <property type="entry name" value="TFIIIB_B''_Myb"/>
</dbReference>
<feature type="compositionally biased region" description="Polar residues" evidence="1">
    <location>
        <begin position="779"/>
        <end position="792"/>
    </location>
</feature>
<feature type="compositionally biased region" description="Acidic residues" evidence="1">
    <location>
        <begin position="995"/>
        <end position="1005"/>
    </location>
</feature>
<feature type="region of interest" description="Disordered" evidence="1">
    <location>
        <begin position="1"/>
        <end position="90"/>
    </location>
</feature>
<sequence length="2379" mass="257367">MIRRARLSFKPNVKPGGRGPGPSPGTTPGSGGIATDPNRASQEPPCPNHETVEKDNGVAVSDVAETEGATTVSAAADRGDSFVQEEEEKGTGLCKHAVPTGAEVQACATSTPLQRRKRFATLPNIGKPRVSIPSAVTTLPLKASQGDIPIAVPSIGVAEAATPEKAKLESSFKIPTPPNISQASLPEKRTPVPQVPQFTPFKKPVLKQPEVSPVKAVEPLPKDDLFPLKERPSQGSCISGEFLKKTKSSPLKKVAGNLEKERLKRARKLRDLLRDELRKERRASKEKFTSVDYSDEIDRSKMTMRDFVHYIPENNPMTSSISDKNTSDKPATVESPSAGSEMKSAPREDEDDLDEEEDEGPLLVPRVKVAEDGSIILDEESLTVEVSRTKGPIVENGDPIFERGSTTTYTSFRKSKYSKPWSEKETDMFFLAISMVGTDFSMITHLFPHRQRIEIKNKFKREERLNGWRIDKAFREKKAFDQQLFAELLERALIQEVKKPKAPKTPKAKGEKGNKPRKPRKKQKDKASAEQDSNLGDPEVEAVDSGTAEKENEESQTVIGDEPTPLPGKKKRARKKKNEAQSVEPEDLSECQNKPSTLPAKEGKSRKKILIPLIGKGEALDISADPETVDPTEMETAEGEESVDAEKIQEKKKKRRQKKKPIIVESDSECQSGSDVLHIAEEEDSGSKEFNATLDSSVESCDQSVQEATEGSTNAVAEEILSGDDGDDGTLEPYEDDDDDGDELLSMQEDTLVSNEQDSVVLLASDISLFDNSSISIADTQVETSPVESLQEATDHKMTVSTTEKPQECDIQEDSGARTREPSASEDEFIQSCTKSSPVGKGRIQKPKPNLPKLSNRRGGQENRGDIPEGRIEVATEDNTTTFQNSEDDKSTNIPMSTPNNEDSVEKEESAIKSQVSSTSLLGSTQTPIKPTPVVRFQRPKPNLTASSRKLEDRGDIQEEGSKMSTEEPAEGDRGPVVGMPGPKNISMNIPLISQEEDSPEDQENSCDKKEESVSQVECTSSPVISLPSARGRLQRPKPNLLSISRKGKKEVKADIQSSEAANEDTVKTIDYMKEESCAIGKPQEHVLDTLLTEESSTAGIASAVSCPDTFKTTLTMNAEADGHKRDVGSDEPEKNSEPMQKSTSEEQQAPSPVKATPLSRSRFQKPKPNLMKTSVRKGKEGNKVSADNLAEIPQDKKEDTSLSEMLELQLKEPEISSVDEEKVPNCRQSSAGSMLPSTVAPDSITETLEAKGTSNNSQQTRKQEPLRPAVLPRGRFQKPKPNVGRAAAAKKEVLSSQELSSDGTSTAASDQSMEHMEYHLPTVSENKEQSHLISRDKGKEGSLSPNEPESSSNATVQEDKEKDNATAISIQELEHTKGGPAQESLKPAVPLKGRYQRPKPNLSRAAAHKDSSACLKNTSCETVEQQQQSASSAPKVEIMVMPGLPEKLSGLAENSEAPQVCSKNGQNNSTTDLKQDDILQQQSVNKDSQSNSAVQPSPIRGRFQRPKPNLLRAIAKKATSKPSDDEKAKEAGDSKTDLISETKGSDAESSQQLSVEEHQPTSGSPLHSSGHGSGEKDISPAAGTTLAEEPGSLNKEDNSSPAIKPAPLRRGRILRLKPNLVNVPCRRESQGWDQTKAASDDATDSGGAAECVPLPESHITDALGKAPANKRKATDKSSVKLLAKKIRSSDIAETQSSLSESESDRGSLDIEGQESTAATRTRFGRKVKNSIPEKPQVQPKGTDNVSDLEKGRNAQNAKSNGSKIKAARPVSRKGTALVKLRASRWEEQDDDDEELDFKDESFNLSPDKVNQAPVFVPFSLRSLKHGPAEIEETVEELIIPVDILDSHTIPETQNNNPISEESENSSSLKSDELSSDVTDSESVTADKGTKDCSDGSTEAAMTLISMGNPVFQSRVHEESSNLKEDLSSSSETQSDLQHLDPVNSLSLPSELGPIHTGLPSGEIVEAHEATAEVIDTHVHTFEEGNGDPAKMQPRAESLDGSVGATESGIILLECLPSNSSDLRLSGESDAPSDATCEVQLEQSEKHSEEVQHSIVPDGDNLSGENECPAEEATFILTLVEIPINSEYPYSCDSLSSEEPLPAPVLISSGSAQPVTLTQSSSSESAEVSVRLPSEQCSTSGEESNCSWSSSSAPRKRTASRQDDGSPSVKRALLMCDKPEESSEDSGTEARNSPESSTTNTQEITSPEAVCDNVTEPSQDSELSGDALSGVETLPEGSPDSRSLDDSLPAIAAGDATSKQQGVMDALHFSCINTLPSTSTTPIKRPGWKPMGFLSLVCKNKNNKANNPSNRKKRVLKPNVCKKPPSTAVQSQDVTVSEVSDSQAATSKTLGANEVASEEEGTTVSQYFFSDIFMPVDDE</sequence>
<feature type="compositionally biased region" description="Polar residues" evidence="1">
    <location>
        <begin position="1014"/>
        <end position="1024"/>
    </location>
</feature>
<feature type="compositionally biased region" description="Basic residues" evidence="1">
    <location>
        <begin position="650"/>
        <end position="661"/>
    </location>
</feature>
<protein>
    <submittedName>
        <fullName evidence="4">Transcription factor TFIIIB component B'' homolog isoform X1</fullName>
    </submittedName>
</protein>
<feature type="region of interest" description="Disordered" evidence="1">
    <location>
        <begin position="168"/>
        <end position="204"/>
    </location>
</feature>
<feature type="compositionally biased region" description="Polar residues" evidence="1">
    <location>
        <begin position="2327"/>
        <end position="2350"/>
    </location>
</feature>
<dbReference type="GeneID" id="100491494"/>
<feature type="compositionally biased region" description="Basic residues" evidence="1">
    <location>
        <begin position="568"/>
        <end position="577"/>
    </location>
</feature>
<evidence type="ECO:0000313" key="4">
    <source>
        <dbReference type="RefSeq" id="XP_002934881.3"/>
    </source>
</evidence>
<feature type="region of interest" description="Disordered" evidence="1">
    <location>
        <begin position="1916"/>
        <end position="1943"/>
    </location>
</feature>
<feature type="compositionally biased region" description="Acidic residues" evidence="1">
    <location>
        <begin position="627"/>
        <end position="643"/>
    </location>
</feature>
<reference evidence="4" key="1">
    <citation type="submission" date="2025-08" db="UniProtKB">
        <authorList>
            <consortium name="RefSeq"/>
        </authorList>
    </citation>
    <scope>IDENTIFICATION</scope>
    <source>
        <strain evidence="4">Nigerian</strain>
        <tissue evidence="4">Liver and blood</tissue>
    </source>
</reference>
<feature type="compositionally biased region" description="Basic and acidic residues" evidence="1">
    <location>
        <begin position="1326"/>
        <end position="1341"/>
    </location>
</feature>
<organism evidence="3 4">
    <name type="scientific">Xenopus tropicalis</name>
    <name type="common">Western clawed frog</name>
    <name type="synonym">Silurana tropicalis</name>
    <dbReference type="NCBI Taxonomy" id="8364"/>
    <lineage>
        <taxon>Eukaryota</taxon>
        <taxon>Metazoa</taxon>
        <taxon>Chordata</taxon>
        <taxon>Craniata</taxon>
        <taxon>Vertebrata</taxon>
        <taxon>Euteleostomi</taxon>
        <taxon>Amphibia</taxon>
        <taxon>Batrachia</taxon>
        <taxon>Anura</taxon>
        <taxon>Pipoidea</taxon>
        <taxon>Pipidae</taxon>
        <taxon>Xenopodinae</taxon>
        <taxon>Xenopus</taxon>
        <taxon>Silurana</taxon>
    </lineage>
</organism>
<feature type="region of interest" description="Disordered" evidence="1">
    <location>
        <begin position="497"/>
        <end position="674"/>
    </location>
</feature>
<dbReference type="RefSeq" id="XP_002934881.3">
    <property type="nucleotide sequence ID" value="XM_002934835.5"/>
</dbReference>
<feature type="compositionally biased region" description="Polar residues" evidence="1">
    <location>
        <begin position="1295"/>
        <end position="1312"/>
    </location>
</feature>
<feature type="compositionally biased region" description="Polar residues" evidence="1">
    <location>
        <begin position="1138"/>
        <end position="1151"/>
    </location>
</feature>
<evidence type="ECO:0000259" key="2">
    <source>
        <dbReference type="SMART" id="SM00717"/>
    </source>
</evidence>
<feature type="compositionally biased region" description="Polar residues" evidence="1">
    <location>
        <begin position="912"/>
        <end position="929"/>
    </location>
</feature>
<dbReference type="OMA" id="KNDISPR"/>
<dbReference type="GO" id="GO:0070898">
    <property type="term" value="P:RNA polymerase III preinitiation complex assembly"/>
    <property type="evidence" value="ECO:0000318"/>
    <property type="project" value="GO_Central"/>
</dbReference>
<feature type="compositionally biased region" description="Polar residues" evidence="1">
    <location>
        <begin position="1754"/>
        <end position="1763"/>
    </location>
</feature>
<dbReference type="GO" id="GO:0000126">
    <property type="term" value="C:transcription factor TFIIIB complex"/>
    <property type="evidence" value="ECO:0000318"/>
    <property type="project" value="GO_Central"/>
</dbReference>
<feature type="compositionally biased region" description="Polar residues" evidence="1">
    <location>
        <begin position="2189"/>
        <end position="2205"/>
    </location>
</feature>
<accession>A0A8J0QPA5</accession>
<evidence type="ECO:0000313" key="3">
    <source>
        <dbReference type="Proteomes" id="UP000008143"/>
    </source>
</evidence>
<dbReference type="Pfam" id="PF15963">
    <property type="entry name" value="Myb_DNA-bind_7"/>
    <property type="match status" value="1"/>
</dbReference>
<feature type="region of interest" description="Disordered" evidence="1">
    <location>
        <begin position="696"/>
        <end position="743"/>
    </location>
</feature>
<feature type="compositionally biased region" description="Acidic residues" evidence="1">
    <location>
        <begin position="1788"/>
        <end position="1798"/>
    </location>
</feature>
<dbReference type="Xenbase" id="XB-GENE-6464887">
    <property type="gene designation" value="bdp1"/>
</dbReference>
<feature type="region of interest" description="Disordered" evidence="1">
    <location>
        <begin position="779"/>
        <end position="1063"/>
    </location>
</feature>
<feature type="compositionally biased region" description="Basic and acidic residues" evidence="1">
    <location>
        <begin position="1916"/>
        <end position="1927"/>
    </location>
</feature>
<feature type="region of interest" description="Disordered" evidence="1">
    <location>
        <begin position="1116"/>
        <end position="1414"/>
    </location>
</feature>
<feature type="region of interest" description="Disordered" evidence="1">
    <location>
        <begin position="311"/>
        <end position="361"/>
    </location>
</feature>
<feature type="compositionally biased region" description="Acidic residues" evidence="1">
    <location>
        <begin position="721"/>
        <end position="743"/>
    </location>
</feature>
<feature type="compositionally biased region" description="Basic and acidic residues" evidence="1">
    <location>
        <begin position="949"/>
        <end position="974"/>
    </location>
</feature>